<dbReference type="InterPro" id="IPR005636">
    <property type="entry name" value="DTW"/>
</dbReference>
<reference evidence="7 8" key="1">
    <citation type="journal article" date="2013" name="ISME J.">
        <title>Comparative genomics of pathogenic lineages of Vibrio nigripulchritudo identifies virulence-associated traits.</title>
        <authorList>
            <person name="Goudenege D."/>
            <person name="Labreuche Y."/>
            <person name="Krin E."/>
            <person name="Ansquer D."/>
            <person name="Mangenot S."/>
            <person name="Calteau A."/>
            <person name="Medigue C."/>
            <person name="Mazel D."/>
            <person name="Polz M.F."/>
            <person name="Le Roux F."/>
        </authorList>
    </citation>
    <scope>NUCLEOTIDE SEQUENCE [LARGE SCALE GENOMIC DNA]</scope>
    <source>
        <strain evidence="7 8">SOn1</strain>
    </source>
</reference>
<keyword evidence="2" id="KW-0808">Transferase</keyword>
<dbReference type="Proteomes" id="UP000018211">
    <property type="component" value="Unassembled WGS sequence"/>
</dbReference>
<sequence>MCICHTIQSLHSEVELLILQHPDEVNRAMGTARILKLSLANTHVLIGEDFTNDERLAQLLEDDAYHHCVLFPQESSLSVSEIAKHKGKKLRVILLDGTWKKAYKMWRLNTMLHDLPCIALPENLEGNYRIRKAPSSNSLSTVEAGFHVLRLLDSSQDFSALLDSFERMVDMQFSHIPPHVRSKNY</sequence>
<evidence type="ECO:0000313" key="8">
    <source>
        <dbReference type="Proteomes" id="UP000018211"/>
    </source>
</evidence>
<evidence type="ECO:0000259" key="6">
    <source>
        <dbReference type="SMART" id="SM01144"/>
    </source>
</evidence>
<feature type="domain" description="DTW" evidence="6">
    <location>
        <begin position="1"/>
        <end position="177"/>
    </location>
</feature>
<evidence type="ECO:0000256" key="4">
    <source>
        <dbReference type="ARBA" id="ARBA00022694"/>
    </source>
</evidence>
<dbReference type="GO" id="GO:0008033">
    <property type="term" value="P:tRNA processing"/>
    <property type="evidence" value="ECO:0007669"/>
    <property type="project" value="UniProtKB-KW"/>
</dbReference>
<dbReference type="EC" id="2.5.1.25" evidence="1"/>
<evidence type="ECO:0000256" key="5">
    <source>
        <dbReference type="ARBA" id="ARBA00034489"/>
    </source>
</evidence>
<proteinExistence type="inferred from homology"/>
<evidence type="ECO:0000256" key="2">
    <source>
        <dbReference type="ARBA" id="ARBA00022679"/>
    </source>
</evidence>
<dbReference type="Pfam" id="PF03942">
    <property type="entry name" value="DTW"/>
    <property type="match status" value="1"/>
</dbReference>
<keyword evidence="3" id="KW-0949">S-adenosyl-L-methionine</keyword>
<dbReference type="GO" id="GO:0016432">
    <property type="term" value="F:tRNA-uridine aminocarboxypropyltransferase activity"/>
    <property type="evidence" value="ECO:0007669"/>
    <property type="project" value="UniProtKB-EC"/>
</dbReference>
<comment type="caution">
    <text evidence="7">The sequence shown here is derived from an EMBL/GenBank/DDBJ whole genome shotgun (WGS) entry which is preliminary data.</text>
</comment>
<organism evidence="7 8">
    <name type="scientific">Vibrio nigripulchritudo SOn1</name>
    <dbReference type="NCBI Taxonomy" id="1238450"/>
    <lineage>
        <taxon>Bacteria</taxon>
        <taxon>Pseudomonadati</taxon>
        <taxon>Pseudomonadota</taxon>
        <taxon>Gammaproteobacteria</taxon>
        <taxon>Vibrionales</taxon>
        <taxon>Vibrionaceae</taxon>
        <taxon>Vibrio</taxon>
    </lineage>
</organism>
<gene>
    <name evidence="7" type="ORF">VIBNISOn1_600012</name>
</gene>
<dbReference type="EMBL" id="CAOF01000154">
    <property type="protein sequence ID" value="CCO48708.1"/>
    <property type="molecule type" value="Genomic_DNA"/>
</dbReference>
<dbReference type="SMART" id="SM01144">
    <property type="entry name" value="DTW"/>
    <property type="match status" value="1"/>
</dbReference>
<evidence type="ECO:0000313" key="7">
    <source>
        <dbReference type="EMBL" id="CCO48708.1"/>
    </source>
</evidence>
<dbReference type="PANTHER" id="PTHR21392">
    <property type="entry name" value="TRNA-URIDINE AMINOCARBOXYPROPYLTRANSFERASE 2"/>
    <property type="match status" value="1"/>
</dbReference>
<dbReference type="AlphaFoldDB" id="A0AAV2VWH6"/>
<name>A0AAV2VWH6_9VIBR</name>
<accession>A0AAV2VWH6</accession>
<evidence type="ECO:0000256" key="1">
    <source>
        <dbReference type="ARBA" id="ARBA00012386"/>
    </source>
</evidence>
<dbReference type="PANTHER" id="PTHR21392:SF0">
    <property type="entry name" value="TRNA-URIDINE AMINOCARBOXYPROPYLTRANSFERASE 2"/>
    <property type="match status" value="1"/>
</dbReference>
<comment type="similarity">
    <text evidence="5">Belongs to the TDD superfamily. DTWD2 family.</text>
</comment>
<protein>
    <recommendedName>
        <fullName evidence="1">tRNA-uridine aminocarboxypropyltransferase</fullName>
        <ecNumber evidence="1">2.5.1.25</ecNumber>
    </recommendedName>
</protein>
<evidence type="ECO:0000256" key="3">
    <source>
        <dbReference type="ARBA" id="ARBA00022691"/>
    </source>
</evidence>
<dbReference type="InterPro" id="IPR039262">
    <property type="entry name" value="DTWD2/TAPT"/>
</dbReference>
<keyword evidence="4" id="KW-0819">tRNA processing</keyword>